<dbReference type="Proteomes" id="UP000499080">
    <property type="component" value="Unassembled WGS sequence"/>
</dbReference>
<sequence length="216" mass="25343">MGAALTFLQRYHHDGDQFLDKIVTGDETWVHYETEETKEQSKQWMHSHSPSHKPVKFKRTFSTKNCMATVFWDRKGVLLVEFMPRGTTITAASYGKTVQRLRRAIQNKRRGMSFFMTIRGRTLQLQQRSSCSVLDGKFLITHHSILTWLPQIFISLQNMKLWLGEQIFATDNELQTSVQNWLKTQVVAFYDEGIGKLVPRYDKCMNRLLRLRRKVA</sequence>
<organism evidence="1 2">
    <name type="scientific">Araneus ventricosus</name>
    <name type="common">Orbweaver spider</name>
    <name type="synonym">Epeira ventricosa</name>
    <dbReference type="NCBI Taxonomy" id="182803"/>
    <lineage>
        <taxon>Eukaryota</taxon>
        <taxon>Metazoa</taxon>
        <taxon>Ecdysozoa</taxon>
        <taxon>Arthropoda</taxon>
        <taxon>Chelicerata</taxon>
        <taxon>Arachnida</taxon>
        <taxon>Araneae</taxon>
        <taxon>Araneomorphae</taxon>
        <taxon>Entelegynae</taxon>
        <taxon>Araneoidea</taxon>
        <taxon>Araneidae</taxon>
        <taxon>Araneus</taxon>
    </lineage>
</organism>
<dbReference type="InterPro" id="IPR036397">
    <property type="entry name" value="RNaseH_sf"/>
</dbReference>
<evidence type="ECO:0000313" key="2">
    <source>
        <dbReference type="Proteomes" id="UP000499080"/>
    </source>
</evidence>
<comment type="caution">
    <text evidence="1">The sequence shown here is derived from an EMBL/GenBank/DDBJ whole genome shotgun (WGS) entry which is preliminary data.</text>
</comment>
<reference evidence="1 2" key="1">
    <citation type="journal article" date="2019" name="Sci. Rep.">
        <title>Orb-weaving spider Araneus ventricosus genome elucidates the spidroin gene catalogue.</title>
        <authorList>
            <person name="Kono N."/>
            <person name="Nakamura H."/>
            <person name="Ohtoshi R."/>
            <person name="Moran D.A.P."/>
            <person name="Shinohara A."/>
            <person name="Yoshida Y."/>
            <person name="Fujiwara M."/>
            <person name="Mori M."/>
            <person name="Tomita M."/>
            <person name="Arakawa K."/>
        </authorList>
    </citation>
    <scope>NUCLEOTIDE SEQUENCE [LARGE SCALE GENOMIC DNA]</scope>
</reference>
<dbReference type="InterPro" id="IPR001888">
    <property type="entry name" value="Transposase_1"/>
</dbReference>
<protein>
    <recommendedName>
        <fullName evidence="3">Mariner Mos1 transposase</fullName>
    </recommendedName>
</protein>
<evidence type="ECO:0000313" key="1">
    <source>
        <dbReference type="EMBL" id="GBN67826.1"/>
    </source>
</evidence>
<dbReference type="PANTHER" id="PTHR46060:SF1">
    <property type="entry name" value="MARINER MOS1 TRANSPOSASE-LIKE PROTEIN"/>
    <property type="match status" value="1"/>
</dbReference>
<evidence type="ECO:0008006" key="3">
    <source>
        <dbReference type="Google" id="ProtNLM"/>
    </source>
</evidence>
<dbReference type="GO" id="GO:0003676">
    <property type="term" value="F:nucleic acid binding"/>
    <property type="evidence" value="ECO:0007669"/>
    <property type="project" value="InterPro"/>
</dbReference>
<dbReference type="EMBL" id="BGPR01015053">
    <property type="protein sequence ID" value="GBN67826.1"/>
    <property type="molecule type" value="Genomic_DNA"/>
</dbReference>
<dbReference type="InterPro" id="IPR052709">
    <property type="entry name" value="Transposase-MT_Hybrid"/>
</dbReference>
<proteinExistence type="predicted"/>
<dbReference type="OrthoDB" id="6433752at2759"/>
<name>A0A4Y2QX77_ARAVE</name>
<dbReference type="Pfam" id="PF01359">
    <property type="entry name" value="Transposase_1"/>
    <property type="match status" value="1"/>
</dbReference>
<keyword evidence="2" id="KW-1185">Reference proteome</keyword>
<dbReference type="PANTHER" id="PTHR46060">
    <property type="entry name" value="MARINER MOS1 TRANSPOSASE-LIKE PROTEIN"/>
    <property type="match status" value="1"/>
</dbReference>
<dbReference type="AlphaFoldDB" id="A0A4Y2QX77"/>
<gene>
    <name evidence="1" type="ORF">AVEN_152693_1</name>
</gene>
<dbReference type="Gene3D" id="3.30.420.10">
    <property type="entry name" value="Ribonuclease H-like superfamily/Ribonuclease H"/>
    <property type="match status" value="1"/>
</dbReference>
<accession>A0A4Y2QX77</accession>